<gene>
    <name evidence="1" type="ORF">BTMF_LOCUS5348</name>
</gene>
<evidence type="ECO:0000313" key="1">
    <source>
        <dbReference type="EMBL" id="VDO17989.1"/>
    </source>
</evidence>
<proteinExistence type="predicted"/>
<sequence>MESINQYSQNTAIDSRYITDLVDPNFEVKLRRPKQLMD</sequence>
<dbReference type="EMBL" id="UZAG01005702">
    <property type="protein sequence ID" value="VDO17989.1"/>
    <property type="molecule type" value="Genomic_DNA"/>
</dbReference>
<evidence type="ECO:0000313" key="2">
    <source>
        <dbReference type="Proteomes" id="UP000280834"/>
    </source>
</evidence>
<name>A0A3P7TDP7_9BILA</name>
<dbReference type="Proteomes" id="UP000280834">
    <property type="component" value="Unassembled WGS sequence"/>
</dbReference>
<keyword evidence="2" id="KW-1185">Reference proteome</keyword>
<dbReference type="AlphaFoldDB" id="A0A3P7TDP7"/>
<organism evidence="1 2">
    <name type="scientific">Brugia timori</name>
    <dbReference type="NCBI Taxonomy" id="42155"/>
    <lineage>
        <taxon>Eukaryota</taxon>
        <taxon>Metazoa</taxon>
        <taxon>Ecdysozoa</taxon>
        <taxon>Nematoda</taxon>
        <taxon>Chromadorea</taxon>
        <taxon>Rhabditida</taxon>
        <taxon>Spirurina</taxon>
        <taxon>Spiruromorpha</taxon>
        <taxon>Filarioidea</taxon>
        <taxon>Onchocercidae</taxon>
        <taxon>Brugia</taxon>
    </lineage>
</organism>
<reference evidence="1 2" key="1">
    <citation type="submission" date="2018-11" db="EMBL/GenBank/DDBJ databases">
        <authorList>
            <consortium name="Pathogen Informatics"/>
        </authorList>
    </citation>
    <scope>NUCLEOTIDE SEQUENCE [LARGE SCALE GENOMIC DNA]</scope>
</reference>
<accession>A0A3P7TDP7</accession>
<protein>
    <submittedName>
        <fullName evidence="1">Uncharacterized protein</fullName>
    </submittedName>
</protein>